<evidence type="ECO:0008006" key="3">
    <source>
        <dbReference type="Google" id="ProtNLM"/>
    </source>
</evidence>
<evidence type="ECO:0000313" key="1">
    <source>
        <dbReference type="EMBL" id="KAJ7608452.1"/>
    </source>
</evidence>
<dbReference type="AlphaFoldDB" id="A0AAD7B281"/>
<reference evidence="1" key="1">
    <citation type="submission" date="2023-03" db="EMBL/GenBank/DDBJ databases">
        <title>Massive genome expansion in bonnet fungi (Mycena s.s.) driven by repeated elements and novel gene families across ecological guilds.</title>
        <authorList>
            <consortium name="Lawrence Berkeley National Laboratory"/>
            <person name="Harder C.B."/>
            <person name="Miyauchi S."/>
            <person name="Viragh M."/>
            <person name="Kuo A."/>
            <person name="Thoen E."/>
            <person name="Andreopoulos B."/>
            <person name="Lu D."/>
            <person name="Skrede I."/>
            <person name="Drula E."/>
            <person name="Henrissat B."/>
            <person name="Morin E."/>
            <person name="Kohler A."/>
            <person name="Barry K."/>
            <person name="LaButti K."/>
            <person name="Morin E."/>
            <person name="Salamov A."/>
            <person name="Lipzen A."/>
            <person name="Mereny Z."/>
            <person name="Hegedus B."/>
            <person name="Baldrian P."/>
            <person name="Stursova M."/>
            <person name="Weitz H."/>
            <person name="Taylor A."/>
            <person name="Grigoriev I.V."/>
            <person name="Nagy L.G."/>
            <person name="Martin F."/>
            <person name="Kauserud H."/>
        </authorList>
    </citation>
    <scope>NUCLEOTIDE SEQUENCE</scope>
    <source>
        <strain evidence="1">9284</strain>
    </source>
</reference>
<protein>
    <recommendedName>
        <fullName evidence="3">F-box domain-containing protein</fullName>
    </recommendedName>
</protein>
<dbReference type="Proteomes" id="UP001221142">
    <property type="component" value="Unassembled WGS sequence"/>
</dbReference>
<dbReference type="SUPFAM" id="SSF52047">
    <property type="entry name" value="RNI-like"/>
    <property type="match status" value="1"/>
</dbReference>
<comment type="caution">
    <text evidence="1">The sequence shown here is derived from an EMBL/GenBank/DDBJ whole genome shotgun (WGS) entry which is preliminary data.</text>
</comment>
<gene>
    <name evidence="1" type="ORF">FB45DRAFT_1067535</name>
</gene>
<evidence type="ECO:0000313" key="2">
    <source>
        <dbReference type="Proteomes" id="UP001221142"/>
    </source>
</evidence>
<sequence>MAPNSPPPILLLPDELLIEIAAQKPQQSPTPEPPSEWVLSHVCRRFRHAVTGASTLWTRLVVDLCSHTSAELFRLYLKRSATCEIEVTLRAMDDLQTPKGLQYLSPHVGRIARLTIVVETHQALNTILASFRNFVMPSLDHLEIENSSDVYDMDRLDLSPLKLANITSLKMTRCTPSFPPPQWMVALTHLHLSNNSYPGVNSDIFRFMTTGIPSLVHFYLDLTAVTLRSGGIVSESLTHLVLEFDESETNALLNALASFNTPRLTHLTLHHIHGDQLSFLFDSIKPVSRLTFPAVTSLTLANLDRKECDCEVDENFRDDYKPITAPPLRLLPVMSSLTLIRECFTPRIVLELLGPGLQPWSKLEVLALHPMPADIEKLYVALQDVVRWKQSQQEPLPRLKLSPDLFARDFWAENGVVAELLEEHM</sequence>
<dbReference type="Gene3D" id="3.80.10.10">
    <property type="entry name" value="Ribonuclease Inhibitor"/>
    <property type="match status" value="1"/>
</dbReference>
<organism evidence="1 2">
    <name type="scientific">Roridomyces roridus</name>
    <dbReference type="NCBI Taxonomy" id="1738132"/>
    <lineage>
        <taxon>Eukaryota</taxon>
        <taxon>Fungi</taxon>
        <taxon>Dikarya</taxon>
        <taxon>Basidiomycota</taxon>
        <taxon>Agaricomycotina</taxon>
        <taxon>Agaricomycetes</taxon>
        <taxon>Agaricomycetidae</taxon>
        <taxon>Agaricales</taxon>
        <taxon>Marasmiineae</taxon>
        <taxon>Mycenaceae</taxon>
        <taxon>Roridomyces</taxon>
    </lineage>
</organism>
<dbReference type="EMBL" id="JARKIF010000045">
    <property type="protein sequence ID" value="KAJ7608452.1"/>
    <property type="molecule type" value="Genomic_DNA"/>
</dbReference>
<dbReference type="InterPro" id="IPR032675">
    <property type="entry name" value="LRR_dom_sf"/>
</dbReference>
<name>A0AAD7B281_9AGAR</name>
<keyword evidence="2" id="KW-1185">Reference proteome</keyword>
<accession>A0AAD7B281</accession>
<proteinExistence type="predicted"/>